<gene>
    <name evidence="1" type="ORF">METZ01_LOCUS30928</name>
</gene>
<protein>
    <submittedName>
        <fullName evidence="1">Uncharacterized protein</fullName>
    </submittedName>
</protein>
<sequence>MIRLFIIIFLLSQSNLLAQNKMLSSLLKKNKISLELVSYIDFSESFSLGKDKVSDELEGVLRNKKIKIENNSRYVISLSHGWTYKRDVELIIDNYKGVIIDSYNDDNVIALFESSKAKNLKESLEALISFLLVENNKISPSENKKFIDVTSHFKNIQAFSWDSARPDSHAPIGILGDHTHFKKDVMLSYRFNSEIKSNNLNGNTLMSQEYVIETLGYDKYVSSSIFNTHSIEFMYGITDDVTLMSLFNYHSNTMKVIKKNPIEYNSSGMGDIEFQFLMNFFKKRFFKVHSNVGFKLPFGSINKKFNEKLLPYSMQLGSGSLSILLGFTGLFQSKKISGGFQPLFNVFTNTNSRGYSYGNLFNINYWLSYKLSKIISLSYRQQNIINSKINGMDEDLDLWDISLNNTNNSSYEIIQSFFGLNTSILKGVFKNFRFSVEYAVPLYQNYDGIQMGLDGKFIAGIQFSPGGHKHH</sequence>
<evidence type="ECO:0000313" key="1">
    <source>
        <dbReference type="EMBL" id="SUZ78074.1"/>
    </source>
</evidence>
<dbReference type="AlphaFoldDB" id="A0A381QGP6"/>
<name>A0A381QGP6_9ZZZZ</name>
<organism evidence="1">
    <name type="scientific">marine metagenome</name>
    <dbReference type="NCBI Taxonomy" id="408172"/>
    <lineage>
        <taxon>unclassified sequences</taxon>
        <taxon>metagenomes</taxon>
        <taxon>ecological metagenomes</taxon>
    </lineage>
</organism>
<dbReference type="EMBL" id="UINC01001339">
    <property type="protein sequence ID" value="SUZ78074.1"/>
    <property type="molecule type" value="Genomic_DNA"/>
</dbReference>
<proteinExistence type="predicted"/>
<accession>A0A381QGP6</accession>
<reference evidence="1" key="1">
    <citation type="submission" date="2018-05" db="EMBL/GenBank/DDBJ databases">
        <authorList>
            <person name="Lanie J.A."/>
            <person name="Ng W.-L."/>
            <person name="Kazmierczak K.M."/>
            <person name="Andrzejewski T.M."/>
            <person name="Davidsen T.M."/>
            <person name="Wayne K.J."/>
            <person name="Tettelin H."/>
            <person name="Glass J.I."/>
            <person name="Rusch D."/>
            <person name="Podicherti R."/>
            <person name="Tsui H.-C.T."/>
            <person name="Winkler M.E."/>
        </authorList>
    </citation>
    <scope>NUCLEOTIDE SEQUENCE</scope>
</reference>